<dbReference type="PANTHER" id="PTHR32002">
    <property type="entry name" value="PROTEIN NLP8"/>
    <property type="match status" value="1"/>
</dbReference>
<proteinExistence type="predicted"/>
<comment type="caution">
    <text evidence="2">The sequence shown here is derived from an EMBL/GenBank/DDBJ whole genome shotgun (WGS) entry which is preliminary data.</text>
</comment>
<sequence>MCRDHGITRWKPSKRMMGSRSSSKHRTINDDELSMNSSSMVIPPLQDSAVVTLSHTSIDMNSINVKATYRGTAIRFELCDSSGMTELEDMVIERLKLKRRAFSIKYQNDECDWVLIACDNDVQKCIEISRSLKNRIIKMLVDPPISG</sequence>
<dbReference type="PROSITE" id="PS51745">
    <property type="entry name" value="PB1"/>
    <property type="match status" value="1"/>
</dbReference>
<reference evidence="2" key="2">
    <citation type="submission" date="2023-05" db="EMBL/GenBank/DDBJ databases">
        <authorList>
            <person name="Schelkunov M.I."/>
        </authorList>
    </citation>
    <scope>NUCLEOTIDE SEQUENCE</scope>
    <source>
        <strain evidence="2">Hsosn_3</strain>
        <tissue evidence="2">Leaf</tissue>
    </source>
</reference>
<dbReference type="SUPFAM" id="SSF54277">
    <property type="entry name" value="CAD &amp; PB1 domains"/>
    <property type="match status" value="1"/>
</dbReference>
<dbReference type="EMBL" id="JAUIZM010000001">
    <property type="protein sequence ID" value="KAK1403050.1"/>
    <property type="molecule type" value="Genomic_DNA"/>
</dbReference>
<feature type="domain" description="PB1" evidence="1">
    <location>
        <begin position="62"/>
        <end position="144"/>
    </location>
</feature>
<dbReference type="Gene3D" id="3.10.20.90">
    <property type="entry name" value="Phosphatidylinositol 3-kinase Catalytic Subunit, Chain A, domain 1"/>
    <property type="match status" value="1"/>
</dbReference>
<name>A0AAD8N639_9APIA</name>
<dbReference type="InterPro" id="IPR000270">
    <property type="entry name" value="PB1_dom"/>
</dbReference>
<reference evidence="2" key="1">
    <citation type="submission" date="2023-02" db="EMBL/GenBank/DDBJ databases">
        <title>Genome of toxic invasive species Heracleum sosnowskyi carries increased number of genes despite the absence of recent whole-genome duplications.</title>
        <authorList>
            <person name="Schelkunov M."/>
            <person name="Shtratnikova V."/>
            <person name="Makarenko M."/>
            <person name="Klepikova A."/>
            <person name="Omelchenko D."/>
            <person name="Novikova G."/>
            <person name="Obukhova E."/>
            <person name="Bogdanov V."/>
            <person name="Penin A."/>
            <person name="Logacheva M."/>
        </authorList>
    </citation>
    <scope>NUCLEOTIDE SEQUENCE</scope>
    <source>
        <strain evidence="2">Hsosn_3</strain>
        <tissue evidence="2">Leaf</tissue>
    </source>
</reference>
<accession>A0AAD8N639</accession>
<evidence type="ECO:0000313" key="3">
    <source>
        <dbReference type="Proteomes" id="UP001237642"/>
    </source>
</evidence>
<evidence type="ECO:0000259" key="1">
    <source>
        <dbReference type="PROSITE" id="PS51745"/>
    </source>
</evidence>
<dbReference type="SMART" id="SM00666">
    <property type="entry name" value="PB1"/>
    <property type="match status" value="1"/>
</dbReference>
<dbReference type="AlphaFoldDB" id="A0AAD8N639"/>
<dbReference type="Pfam" id="PF00564">
    <property type="entry name" value="PB1"/>
    <property type="match status" value="1"/>
</dbReference>
<dbReference type="InterPro" id="IPR045012">
    <property type="entry name" value="NLP"/>
</dbReference>
<protein>
    <submittedName>
        <fullName evidence="2">PB1 domain-containing protein</fullName>
    </submittedName>
</protein>
<dbReference type="InterPro" id="IPR053793">
    <property type="entry name" value="PB1-like"/>
</dbReference>
<dbReference type="GO" id="GO:0003700">
    <property type="term" value="F:DNA-binding transcription factor activity"/>
    <property type="evidence" value="ECO:0007669"/>
    <property type="project" value="InterPro"/>
</dbReference>
<evidence type="ECO:0000313" key="2">
    <source>
        <dbReference type="EMBL" id="KAK1403050.1"/>
    </source>
</evidence>
<keyword evidence="3" id="KW-1185">Reference proteome</keyword>
<gene>
    <name evidence="2" type="ORF">POM88_002655</name>
</gene>
<organism evidence="2 3">
    <name type="scientific">Heracleum sosnowskyi</name>
    <dbReference type="NCBI Taxonomy" id="360622"/>
    <lineage>
        <taxon>Eukaryota</taxon>
        <taxon>Viridiplantae</taxon>
        <taxon>Streptophyta</taxon>
        <taxon>Embryophyta</taxon>
        <taxon>Tracheophyta</taxon>
        <taxon>Spermatophyta</taxon>
        <taxon>Magnoliopsida</taxon>
        <taxon>eudicotyledons</taxon>
        <taxon>Gunneridae</taxon>
        <taxon>Pentapetalae</taxon>
        <taxon>asterids</taxon>
        <taxon>campanulids</taxon>
        <taxon>Apiales</taxon>
        <taxon>Apiaceae</taxon>
        <taxon>Apioideae</taxon>
        <taxon>apioid superclade</taxon>
        <taxon>Tordylieae</taxon>
        <taxon>Tordyliinae</taxon>
        <taxon>Heracleum</taxon>
    </lineage>
</organism>
<dbReference type="PANTHER" id="PTHR32002:SF77">
    <property type="entry name" value="PROTEIN NLP6-LIKE ISOFORM X1"/>
    <property type="match status" value="1"/>
</dbReference>
<dbReference type="Proteomes" id="UP001237642">
    <property type="component" value="Unassembled WGS sequence"/>
</dbReference>